<evidence type="ECO:0000259" key="4">
    <source>
        <dbReference type="Pfam" id="PF01979"/>
    </source>
</evidence>
<keyword evidence="3 5" id="KW-0378">Hydrolase</keyword>
<sequence>MGFEYQEQYGNNYILKNCKIYDDKIDKFFIKNIEIKDGKISKIEDSLDINTNTKKNLPIIDLNEKLVISGVIDAHVHFRYGNDEKETLKTGCEAGLNGGVCFAIDMPNSNPPTITKQLFDEKVQKAKDDKCTINLYFAYGVTENNYNDVVDDAKFYKIFMVKSVGELFIKDYYKLKEILMQNKLFAIHAEHKNFVEEFNQTMDKFKFKTHCKMRDRYSEINAINEVLNVLSEIDKEEDVVNNRITPRVHFCHVSTSEALTLIKKAKEALKNVVVTCEVAPHHLILNEEMAEDLKGLGKFNPPLRTKMDNLALIEGIVDKTVDLIATDHAPHTYEQKMKDNILECPSGIGGIETLVPIVFNLAKEKKIKLEDAIKMVSINPSKIFDINNSLNVSNMANITIIDLCDNTTIKASEFKSKAKFSPYDNMTFKCKVYGTIINGKYYKNY</sequence>
<evidence type="ECO:0000256" key="2">
    <source>
        <dbReference type="ARBA" id="ARBA00022723"/>
    </source>
</evidence>
<dbReference type="InterPro" id="IPR011059">
    <property type="entry name" value="Metal-dep_hydrolase_composite"/>
</dbReference>
<organism evidence="5 6">
    <name type="scientific">Methanococcus voltae PS</name>
    <dbReference type="NCBI Taxonomy" id="523842"/>
    <lineage>
        <taxon>Archaea</taxon>
        <taxon>Methanobacteriati</taxon>
        <taxon>Methanobacteriota</taxon>
        <taxon>Methanomada group</taxon>
        <taxon>Methanococci</taxon>
        <taxon>Methanococcales</taxon>
        <taxon>Methanococcaceae</taxon>
        <taxon>Methanococcus</taxon>
    </lineage>
</organism>
<dbReference type="InterPro" id="IPR006680">
    <property type="entry name" value="Amidohydro-rel"/>
</dbReference>
<evidence type="ECO:0000313" key="6">
    <source>
        <dbReference type="Proteomes" id="UP001140258"/>
    </source>
</evidence>
<feature type="domain" description="Amidohydrolase-related" evidence="4">
    <location>
        <begin position="67"/>
        <end position="440"/>
    </location>
</feature>
<comment type="caution">
    <text evidence="5">The sequence shown here is derived from an EMBL/GenBank/DDBJ whole genome shotgun (WGS) entry which is preliminary data.</text>
</comment>
<dbReference type="RefSeq" id="WP_259050770.1">
    <property type="nucleotide sequence ID" value="NZ_JANUCQ010000001.1"/>
</dbReference>
<keyword evidence="6" id="KW-1185">Reference proteome</keyword>
<dbReference type="InterPro" id="IPR002195">
    <property type="entry name" value="Dihydroorotase_CS"/>
</dbReference>
<protein>
    <submittedName>
        <fullName evidence="5">Dihydroorotase</fullName>
        <ecNumber evidence="5">3.5.2.3</ecNumber>
    </submittedName>
</protein>
<dbReference type="PANTHER" id="PTHR43668">
    <property type="entry name" value="ALLANTOINASE"/>
    <property type="match status" value="1"/>
</dbReference>
<dbReference type="SUPFAM" id="SSF51338">
    <property type="entry name" value="Composite domain of metallo-dependent hydrolases"/>
    <property type="match status" value="1"/>
</dbReference>
<dbReference type="Pfam" id="PF01979">
    <property type="entry name" value="Amidohydro_1"/>
    <property type="match status" value="1"/>
</dbReference>
<keyword evidence="2" id="KW-0479">Metal-binding</keyword>
<dbReference type="PROSITE" id="PS00483">
    <property type="entry name" value="DIHYDROOROTASE_2"/>
    <property type="match status" value="1"/>
</dbReference>
<comment type="cofactor">
    <cofactor evidence="1">
        <name>Zn(2+)</name>
        <dbReference type="ChEBI" id="CHEBI:29105"/>
    </cofactor>
</comment>
<dbReference type="EMBL" id="JANUCQ010000001">
    <property type="protein sequence ID" value="MCS3921915.1"/>
    <property type="molecule type" value="Genomic_DNA"/>
</dbReference>
<dbReference type="InterPro" id="IPR050138">
    <property type="entry name" value="DHOase/Allantoinase_Hydrolase"/>
</dbReference>
<dbReference type="PROSITE" id="PS00482">
    <property type="entry name" value="DIHYDROOROTASE_1"/>
    <property type="match status" value="1"/>
</dbReference>
<dbReference type="InterPro" id="IPR032466">
    <property type="entry name" value="Metal_Hydrolase"/>
</dbReference>
<evidence type="ECO:0000313" key="5">
    <source>
        <dbReference type="EMBL" id="MCS3921915.1"/>
    </source>
</evidence>
<accession>A0ABT2EVP0</accession>
<dbReference type="NCBIfam" id="TIGR00857">
    <property type="entry name" value="pyrC_multi"/>
    <property type="match status" value="1"/>
</dbReference>
<dbReference type="EC" id="3.5.2.3" evidence="5"/>
<reference evidence="5" key="1">
    <citation type="submission" date="2022-08" db="EMBL/GenBank/DDBJ databases">
        <title>Genomic Encyclopedia of Type Strains, Phase V (KMG-V): Genome sequencing to study the core and pangenomes of soil and plant-associated prokaryotes.</title>
        <authorList>
            <person name="Whitman W."/>
        </authorList>
    </citation>
    <scope>NUCLEOTIDE SEQUENCE</scope>
    <source>
        <strain evidence="5">PS</strain>
    </source>
</reference>
<dbReference type="Gene3D" id="3.20.20.140">
    <property type="entry name" value="Metal-dependent hydrolases"/>
    <property type="match status" value="1"/>
</dbReference>
<evidence type="ECO:0000256" key="1">
    <source>
        <dbReference type="ARBA" id="ARBA00001947"/>
    </source>
</evidence>
<dbReference type="Proteomes" id="UP001140258">
    <property type="component" value="Unassembled WGS sequence"/>
</dbReference>
<gene>
    <name evidence="5" type="ORF">M2325_000588</name>
</gene>
<proteinExistence type="predicted"/>
<name>A0ABT2EVP0_METVO</name>
<evidence type="ECO:0000256" key="3">
    <source>
        <dbReference type="ARBA" id="ARBA00022801"/>
    </source>
</evidence>
<dbReference type="SUPFAM" id="SSF51556">
    <property type="entry name" value="Metallo-dependent hydrolases"/>
    <property type="match status" value="1"/>
</dbReference>
<dbReference type="GO" id="GO:0004151">
    <property type="term" value="F:dihydroorotase activity"/>
    <property type="evidence" value="ECO:0007669"/>
    <property type="project" value="UniProtKB-EC"/>
</dbReference>
<dbReference type="PANTHER" id="PTHR43668:SF2">
    <property type="entry name" value="ALLANTOINASE"/>
    <property type="match status" value="1"/>
</dbReference>